<keyword evidence="3" id="KW-1133">Transmembrane helix</keyword>
<evidence type="ECO:0000256" key="4">
    <source>
        <dbReference type="ARBA" id="ARBA00023136"/>
    </source>
</evidence>
<dbReference type="GO" id="GO:0009306">
    <property type="term" value="P:protein secretion"/>
    <property type="evidence" value="ECO:0007669"/>
    <property type="project" value="InterPro"/>
</dbReference>
<feature type="domain" description="Translocation and assembly module TamB C-terminal" evidence="5">
    <location>
        <begin position="1094"/>
        <end position="1441"/>
    </location>
</feature>
<keyword evidence="2" id="KW-0812">Transmembrane</keyword>
<sequence>MKPDLMKPEFFKRGLTLPRFALLALFLAVGLVVSARFGGFAQDAQTDRGIVADLISKALSSDTSQVSIGQVNGALSSDVEIRDIVLSDRDGPWLRLDRARLIWTRSALLFRRLEVNRLEIGKLEIMRKPAPQPGVAAANDQPILPELPLKLIISAFQLSELALGEPLLGVPARLRATGSATLGAPSEGLDLRLEARRLDAPGEFTVRLGFVPQTTRLQVAAKVDEPQGGLIAHLANLPDQPPVKLDLNGDGPLDAFRSNLTFTAGPTIGAQGSANLDRSGNARQLALALDARVEGLMPAPLAPVFAGSTKLDGAVGFLDDGAVDIRNLALVSALARLGILGRYGADKTVDVRVTAAARPNAEGRTVTSGAEIARLAFDATIKGPVAGPTVVATLDLGDAKLPAGQLGKLAARFTATPNGSIGTAGTRIALVADGEASGIALTDAKLARAVGDRVTFTLRGTGNDDSTADFETLRLAMSGVELDYKGKLGQARVLGQLKALLPDLSRLSGLAGRPLAGRADISAELDATPRTHAYGATLSGQADQLATGEAAVDRLLAGNLTLAGQVSALAGDITVTGLRLAGQHAAFTADGGLGPERSDLRLALALPDLKRADPRLSGRGDVTAQVTGPQSKLDATARIAVANATALGRPIPRLAIDAVVRDLQGALDSRLTLAGEIDAKPATGTIQLARLPDDGWNLSSLALAIGSVRLNGALTVDPASRAAGRLTLAARNLDDLSPLALTKLGGQLDADIALAVVDGRQNANLTARGARLAGPSVSIDRLDATIGATDIRGRPALDAAVAIDRAVVSGEAITAIRFDSKGAPDASAFTLSAAARGFSLAGAGKLVPGDPLKLEIASFDARRDGRRIALANPASLSFPASGVEIANLALAIDAGRVTLDGRAGETLDLRFTASDVPLSAARIAAPKLDLSGTLNAQAQITGKPDALNGPWNVRIARLTTPETRQAGLPPIEITGEGAFKGNQTSVNATVNAGRSANLTLRGTAPLNATGALDLSAQGRLDAALANPMIAASGQRLTGAVALDMRAGGTASAPRLSGTANFTNGSFTDALQGIRLTAIEARLNASGENVTIERAAAQTANGGTLSASGQVRLDPAAGFPGSVRIQGKRAQLVSSGLVTAVADLGLELSGPLAQRPRIGGRIDVVSLDVAVPDRLPASLRPVAGIKHIKPKGTAAARLVAERKARPPTRGNARPAPAFDAMLAFTVSAPNRVFIRGRGIDAELGGEIRVGGTLASPAINGGFDLRRGRLTVLSQRLDFSKGRLTFAGSTIPELDFVAETRASDVTARIIVSGPADQPAFAFTSQPELPQDEVLSRLLFARASGSLSPFQALQLAQTAAQFAGGGGDDSFEKLRKSLGVDNLDIQVGAGGPTVGASRYIGDNVSVGVKVGAKPEDSGVSIGIDVTRRLKLQAETGADGSAAVGVGAEWEY</sequence>
<protein>
    <submittedName>
        <fullName evidence="6">Autotransporter secretion inner membrane protein TamB</fullName>
    </submittedName>
</protein>
<evidence type="ECO:0000256" key="2">
    <source>
        <dbReference type="ARBA" id="ARBA00022692"/>
    </source>
</evidence>
<keyword evidence="7" id="KW-1185">Reference proteome</keyword>
<evidence type="ECO:0000259" key="5">
    <source>
        <dbReference type="Pfam" id="PF04357"/>
    </source>
</evidence>
<dbReference type="Pfam" id="PF04357">
    <property type="entry name" value="TamB"/>
    <property type="match status" value="1"/>
</dbReference>
<gene>
    <name evidence="6" type="ORF">SAMN04488115_11027</name>
</gene>
<accession>A0A1H6CF14</accession>
<evidence type="ECO:0000256" key="3">
    <source>
        <dbReference type="ARBA" id="ARBA00022989"/>
    </source>
</evidence>
<dbReference type="GO" id="GO:0005886">
    <property type="term" value="C:plasma membrane"/>
    <property type="evidence" value="ECO:0007669"/>
    <property type="project" value="InterPro"/>
</dbReference>
<dbReference type="InterPro" id="IPR007452">
    <property type="entry name" value="TamB_C"/>
</dbReference>
<proteinExistence type="predicted"/>
<dbReference type="Proteomes" id="UP000236743">
    <property type="component" value="Unassembled WGS sequence"/>
</dbReference>
<dbReference type="EMBL" id="FNUY01000010">
    <property type="protein sequence ID" value="SEG71462.1"/>
    <property type="molecule type" value="Genomic_DNA"/>
</dbReference>
<comment type="subcellular location">
    <subcellularLocation>
        <location evidence="1">Membrane</location>
        <topology evidence="1">Single-pass membrane protein</topology>
    </subcellularLocation>
</comment>
<name>A0A1H6CF14_9HYPH</name>
<keyword evidence="4" id="KW-0472">Membrane</keyword>
<reference evidence="6 7" key="1">
    <citation type="submission" date="2016-10" db="EMBL/GenBank/DDBJ databases">
        <authorList>
            <person name="de Groot N.N."/>
        </authorList>
    </citation>
    <scope>NUCLEOTIDE SEQUENCE [LARGE SCALE GENOMIC DNA]</scope>
    <source>
        <strain evidence="6 7">DSM 26656</strain>
    </source>
</reference>
<dbReference type="PANTHER" id="PTHR36985">
    <property type="entry name" value="TRANSLOCATION AND ASSEMBLY MODULE SUBUNIT TAMB"/>
    <property type="match status" value="1"/>
</dbReference>
<evidence type="ECO:0000313" key="7">
    <source>
        <dbReference type="Proteomes" id="UP000236743"/>
    </source>
</evidence>
<organism evidence="6 7">
    <name type="scientific">Bosea lathyri</name>
    <dbReference type="NCBI Taxonomy" id="1036778"/>
    <lineage>
        <taxon>Bacteria</taxon>
        <taxon>Pseudomonadati</taxon>
        <taxon>Pseudomonadota</taxon>
        <taxon>Alphaproteobacteria</taxon>
        <taxon>Hyphomicrobiales</taxon>
        <taxon>Boseaceae</taxon>
        <taxon>Bosea</taxon>
    </lineage>
</organism>
<evidence type="ECO:0000256" key="1">
    <source>
        <dbReference type="ARBA" id="ARBA00004167"/>
    </source>
</evidence>
<dbReference type="PANTHER" id="PTHR36985:SF1">
    <property type="entry name" value="TRANSLOCATION AND ASSEMBLY MODULE SUBUNIT TAMB"/>
    <property type="match status" value="1"/>
</dbReference>
<evidence type="ECO:0000313" key="6">
    <source>
        <dbReference type="EMBL" id="SEG71462.1"/>
    </source>
</evidence>